<sequence>MLLWRRILRLPASARPSSSFAAVARRSFPPGARLLETSDFCWLRAPDSIYIDKSRFIETFLSYKKALHVIKRPRRCGKTSLLSMFENFFRLEPSTWDQRAAMFSGLDIKEKYTSSWNSHFGKYPVLHLDFKNFDVETYDTFRSSFALNIRNTAKGFDELGYFKNLAPSRAIDLQSLMTLPSDGPELLQSLWLICHLTKLSTGIPPVVLFDEYDSPIAHASEREDVELLRLITADMRTAMTRLFKVILDPLSSPILCVSQMPESGYLSRLNNLQIFGVANTEYAEACHFSVTDVEDLFHHYTANIYDSPPPFDLAQLVEHYNGYCTPPPSSTPLCIPFAVTSALNRRELLPFWTLSGADHLLRNMLLQISKTDRLALEEFYCLLGGEMISFKYCPTVRFGQPATTDEFWSLMLDAGYIAPADGSKPNAFNIPNPDVSRALLQWVPHLESVPKEEAYKFAMALLEGNVRDIYSIFSGRLLKLGTQLTASNKEYCYHCFAYGILSTVSQITCLAEQEAGRGRLDIVIVHNTKPIASILEFKGTQDEGSLPAAAKRAYKQIRTRHYSAWLPSSVKRVTEVGIACHGTHAAVGCRARTRTEISGITDGWSDPDDAQLMTAALYDQN</sequence>
<dbReference type="Pfam" id="PF09820">
    <property type="entry name" value="AAA-ATPase_like"/>
    <property type="match status" value="1"/>
</dbReference>
<dbReference type="Pfam" id="PF08011">
    <property type="entry name" value="PDDEXK_9"/>
    <property type="match status" value="1"/>
</dbReference>
<dbReference type="PANTHER" id="PTHR34825">
    <property type="entry name" value="CONSERVED PROTEIN, WITH A WEAK D-GALACTARATE DEHYDRATASE/ALTRONATE HYDROLASE DOMAIN"/>
    <property type="match status" value="1"/>
</dbReference>
<proteinExistence type="predicted"/>
<evidence type="ECO:0000313" key="3">
    <source>
        <dbReference type="Proteomes" id="UP001219525"/>
    </source>
</evidence>
<dbReference type="PANTHER" id="PTHR34825:SF1">
    <property type="entry name" value="AAA-ATPASE-LIKE DOMAIN-CONTAINING PROTEIN"/>
    <property type="match status" value="1"/>
</dbReference>
<dbReference type="Proteomes" id="UP001219525">
    <property type="component" value="Unassembled WGS sequence"/>
</dbReference>
<keyword evidence="3" id="KW-1185">Reference proteome</keyword>
<evidence type="ECO:0000313" key="2">
    <source>
        <dbReference type="EMBL" id="KAJ7217850.1"/>
    </source>
</evidence>
<feature type="non-terminal residue" evidence="2">
    <location>
        <position position="1"/>
    </location>
</feature>
<protein>
    <recommendedName>
        <fullName evidence="1">AAA-ATPase-like domain-containing protein</fullName>
    </recommendedName>
</protein>
<organism evidence="2 3">
    <name type="scientific">Mycena pura</name>
    <dbReference type="NCBI Taxonomy" id="153505"/>
    <lineage>
        <taxon>Eukaryota</taxon>
        <taxon>Fungi</taxon>
        <taxon>Dikarya</taxon>
        <taxon>Basidiomycota</taxon>
        <taxon>Agaricomycotina</taxon>
        <taxon>Agaricomycetes</taxon>
        <taxon>Agaricomycetidae</taxon>
        <taxon>Agaricales</taxon>
        <taxon>Marasmiineae</taxon>
        <taxon>Mycenaceae</taxon>
        <taxon>Mycena</taxon>
    </lineage>
</organism>
<evidence type="ECO:0000259" key="1">
    <source>
        <dbReference type="Pfam" id="PF09820"/>
    </source>
</evidence>
<dbReference type="InterPro" id="IPR018631">
    <property type="entry name" value="AAA-ATPase-like_dom"/>
</dbReference>
<dbReference type="AlphaFoldDB" id="A0AAD6VMU0"/>
<dbReference type="InterPro" id="IPR012547">
    <property type="entry name" value="PDDEXK_9"/>
</dbReference>
<feature type="domain" description="AAA-ATPase-like" evidence="1">
    <location>
        <begin position="37"/>
        <end position="248"/>
    </location>
</feature>
<comment type="caution">
    <text evidence="2">The sequence shown here is derived from an EMBL/GenBank/DDBJ whole genome shotgun (WGS) entry which is preliminary data.</text>
</comment>
<dbReference type="EMBL" id="JARJCW010000013">
    <property type="protein sequence ID" value="KAJ7217850.1"/>
    <property type="molecule type" value="Genomic_DNA"/>
</dbReference>
<reference evidence="2" key="1">
    <citation type="submission" date="2023-03" db="EMBL/GenBank/DDBJ databases">
        <title>Massive genome expansion in bonnet fungi (Mycena s.s.) driven by repeated elements and novel gene families across ecological guilds.</title>
        <authorList>
            <consortium name="Lawrence Berkeley National Laboratory"/>
            <person name="Harder C.B."/>
            <person name="Miyauchi S."/>
            <person name="Viragh M."/>
            <person name="Kuo A."/>
            <person name="Thoen E."/>
            <person name="Andreopoulos B."/>
            <person name="Lu D."/>
            <person name="Skrede I."/>
            <person name="Drula E."/>
            <person name="Henrissat B."/>
            <person name="Morin E."/>
            <person name="Kohler A."/>
            <person name="Barry K."/>
            <person name="LaButti K."/>
            <person name="Morin E."/>
            <person name="Salamov A."/>
            <person name="Lipzen A."/>
            <person name="Mereny Z."/>
            <person name="Hegedus B."/>
            <person name="Baldrian P."/>
            <person name="Stursova M."/>
            <person name="Weitz H."/>
            <person name="Taylor A."/>
            <person name="Grigoriev I.V."/>
            <person name="Nagy L.G."/>
            <person name="Martin F."/>
            <person name="Kauserud H."/>
        </authorList>
    </citation>
    <scope>NUCLEOTIDE SEQUENCE</scope>
    <source>
        <strain evidence="2">9144</strain>
    </source>
</reference>
<accession>A0AAD6VMU0</accession>
<gene>
    <name evidence="2" type="ORF">GGX14DRAFT_598270</name>
</gene>
<name>A0AAD6VMU0_9AGAR</name>